<gene>
    <name evidence="7" type="ORF">AJ85_11135</name>
    <name evidence="6" type="ORF">BALCAV_0217610</name>
</gene>
<evidence type="ECO:0000313" key="8">
    <source>
        <dbReference type="Proteomes" id="UP000002754"/>
    </source>
</evidence>
<evidence type="ECO:0000256" key="2">
    <source>
        <dbReference type="ARBA" id="ARBA00022553"/>
    </source>
</evidence>
<dbReference type="eggNOG" id="COG1366">
    <property type="taxonomic scope" value="Bacteria"/>
</dbReference>
<name>A0A094WHE4_ALKAL</name>
<dbReference type="NCBIfam" id="TIGR00377">
    <property type="entry name" value="ant_ant_sig"/>
    <property type="match status" value="1"/>
</dbReference>
<dbReference type="OrthoDB" id="9793697at2"/>
<dbReference type="STRING" id="1218173.BALCAV_0217610"/>
<evidence type="ECO:0000256" key="4">
    <source>
        <dbReference type="RuleBase" id="RU003749"/>
    </source>
</evidence>
<evidence type="ECO:0000256" key="3">
    <source>
        <dbReference type="ARBA" id="ARBA00024670"/>
    </source>
</evidence>
<feature type="domain" description="STAS" evidence="5">
    <location>
        <begin position="16"/>
        <end position="111"/>
    </location>
</feature>
<comment type="function">
    <text evidence="3">Positive regulator of sigma-B activity. Non-phosphorylated RsbV binds to RsbW, preventing its association with sigma-B. When phosphorylated, releases RsbW, which is then free to complex with and inactivate sigma-B.</text>
</comment>
<dbReference type="PANTHER" id="PTHR33495">
    <property type="entry name" value="ANTI-SIGMA FACTOR ANTAGONIST TM_1081-RELATED-RELATED"/>
    <property type="match status" value="1"/>
</dbReference>
<dbReference type="Proteomes" id="UP000002754">
    <property type="component" value="Unassembled WGS sequence"/>
</dbReference>
<dbReference type="SUPFAM" id="SSF52091">
    <property type="entry name" value="SpoIIaa-like"/>
    <property type="match status" value="1"/>
</dbReference>
<dbReference type="RefSeq" id="WP_004427150.1">
    <property type="nucleotide sequence ID" value="NZ_ALPT02000073.1"/>
</dbReference>
<comment type="similarity">
    <text evidence="1 4">Belongs to the anti-sigma-factor antagonist family.</text>
</comment>
<dbReference type="EMBL" id="ALPT02000073">
    <property type="protein sequence ID" value="KGA96211.1"/>
    <property type="molecule type" value="Genomic_DNA"/>
</dbReference>
<dbReference type="InterPro" id="IPR003658">
    <property type="entry name" value="Anti-sigma_ant"/>
</dbReference>
<sequence length="111" mass="12350">MNLDIKHSLESTNHEVVHLIGEIDAFTAPKLKETLFPLVEKEGLVVKVDLSEVNYIDSTGLGIFVGAYKSSHNSNSKLQLIGLNERVYRLFSITGLDEIIDIVPEKKEGAR</sequence>
<dbReference type="InterPro" id="IPR036513">
    <property type="entry name" value="STAS_dom_sf"/>
</dbReference>
<dbReference type="CDD" id="cd07043">
    <property type="entry name" value="STAS_anti-anti-sigma_factors"/>
    <property type="match status" value="1"/>
</dbReference>
<protein>
    <recommendedName>
        <fullName evidence="4">Anti-sigma factor antagonist</fullName>
    </recommendedName>
</protein>
<dbReference type="EMBL" id="JALP01000005">
    <property type="protein sequence ID" value="THG92306.1"/>
    <property type="molecule type" value="Genomic_DNA"/>
</dbReference>
<reference evidence="7 9" key="2">
    <citation type="submission" date="2014-01" db="EMBL/GenBank/DDBJ databases">
        <title>Draft genome sequencing of Bacillus alcalophilus CGMCC 1.3604.</title>
        <authorList>
            <person name="Yang J."/>
            <person name="Diao L."/>
            <person name="Yang S."/>
        </authorList>
    </citation>
    <scope>NUCLEOTIDE SEQUENCE [LARGE SCALE GENOMIC DNA]</scope>
    <source>
        <strain evidence="7 9">CGMCC 1.3604</strain>
    </source>
</reference>
<evidence type="ECO:0000313" key="9">
    <source>
        <dbReference type="Proteomes" id="UP000297014"/>
    </source>
</evidence>
<comment type="caution">
    <text evidence="6">The sequence shown here is derived from an EMBL/GenBank/DDBJ whole genome shotgun (WGS) entry which is preliminary data.</text>
</comment>
<accession>A0A094WHE4</accession>
<dbReference type="PANTHER" id="PTHR33495:SF9">
    <property type="entry name" value="ANTI-SIGMA-B FACTOR ANTAGONIST"/>
    <property type="match status" value="1"/>
</dbReference>
<evidence type="ECO:0000313" key="7">
    <source>
        <dbReference type="EMBL" id="THG92306.1"/>
    </source>
</evidence>
<evidence type="ECO:0000256" key="1">
    <source>
        <dbReference type="ARBA" id="ARBA00009013"/>
    </source>
</evidence>
<reference evidence="6 8" key="1">
    <citation type="journal article" date="2014" name="Genome Announc.">
        <title>Draft Genome Sequence of Bacillus alcalophilus AV1934, a Classic Alkaliphile Isolated from Human Feces in 1934.</title>
        <authorList>
            <person name="Attie O."/>
            <person name="Jayaprakash A."/>
            <person name="Shah H."/>
            <person name="Paulsen I.T."/>
            <person name="Morino M."/>
            <person name="Takahashi Y."/>
            <person name="Narumi I."/>
            <person name="Sachidanandam R."/>
            <person name="Satoh K."/>
            <person name="Ito M."/>
            <person name="Krulwich T.A."/>
        </authorList>
    </citation>
    <scope>NUCLEOTIDE SEQUENCE [LARGE SCALE GENOMIC DNA]</scope>
    <source>
        <strain evidence="6 8">AV1934</strain>
    </source>
</reference>
<proteinExistence type="inferred from homology"/>
<evidence type="ECO:0000259" key="5">
    <source>
        <dbReference type="PROSITE" id="PS50801"/>
    </source>
</evidence>
<keyword evidence="8" id="KW-1185">Reference proteome</keyword>
<dbReference type="Proteomes" id="UP000297014">
    <property type="component" value="Unassembled WGS sequence"/>
</dbReference>
<dbReference type="AlphaFoldDB" id="A0A094WHE4"/>
<dbReference type="InterPro" id="IPR002645">
    <property type="entry name" value="STAS_dom"/>
</dbReference>
<dbReference type="Pfam" id="PF01740">
    <property type="entry name" value="STAS"/>
    <property type="match status" value="1"/>
</dbReference>
<dbReference type="GO" id="GO:0043856">
    <property type="term" value="F:anti-sigma factor antagonist activity"/>
    <property type="evidence" value="ECO:0007669"/>
    <property type="project" value="InterPro"/>
</dbReference>
<evidence type="ECO:0000313" key="6">
    <source>
        <dbReference type="EMBL" id="KGA96211.1"/>
    </source>
</evidence>
<dbReference type="PROSITE" id="PS50801">
    <property type="entry name" value="STAS"/>
    <property type="match status" value="1"/>
</dbReference>
<dbReference type="Gene3D" id="3.30.750.24">
    <property type="entry name" value="STAS domain"/>
    <property type="match status" value="1"/>
</dbReference>
<organism evidence="6 8">
    <name type="scientific">Alkalihalobacillus alcalophilus ATCC 27647 = CGMCC 1.3604</name>
    <dbReference type="NCBI Taxonomy" id="1218173"/>
    <lineage>
        <taxon>Bacteria</taxon>
        <taxon>Bacillati</taxon>
        <taxon>Bacillota</taxon>
        <taxon>Bacilli</taxon>
        <taxon>Bacillales</taxon>
        <taxon>Bacillaceae</taxon>
        <taxon>Alkalihalobacillus</taxon>
    </lineage>
</organism>
<keyword evidence="2" id="KW-0597">Phosphoprotein</keyword>